<dbReference type="EMBL" id="JACHMC010000001">
    <property type="protein sequence ID" value="MBB4882916.1"/>
    <property type="molecule type" value="Genomic_DNA"/>
</dbReference>
<keyword evidence="5 9" id="KW-0812">Transmembrane</keyword>
<dbReference type="Pfam" id="PF03591">
    <property type="entry name" value="AzlC"/>
    <property type="match status" value="1"/>
</dbReference>
<sequence length="285" mass="28864">MHATSHAAAPPSSGASGARDRRGEVLTGIRLSGPAGLGLFPLGVAFGMLVVQAGLPGWAAPLLSAVVFAGSVELLLVGLIAAATPLATIAVTVFLVNFRHVFYAFGFPLHVVRSRAARIYSMGALIDEAYAIAAAHPRGWTAPRLLAMQVSLHLYWLLGGVAGVGVAGLLPAPVEGLEFALTALFTVLALDAARTRRHLPLVLAAAAAVGVSLLVAPGALLVTSFLVYVGVLVAAHAAAARGARLPLPAQGPVTGPLPVLEAGGPEAAVPEAARAHDDDPGRRTG</sequence>
<dbReference type="InterPro" id="IPR011606">
    <property type="entry name" value="Brnchd-chn_aa_trnsp_permease"/>
</dbReference>
<accession>A0A4Y8X4Q7</accession>
<evidence type="ECO:0000256" key="6">
    <source>
        <dbReference type="ARBA" id="ARBA00022989"/>
    </source>
</evidence>
<gene>
    <name evidence="10" type="ORF">BJ976_001267</name>
</gene>
<evidence type="ECO:0000256" key="1">
    <source>
        <dbReference type="ARBA" id="ARBA00004651"/>
    </source>
</evidence>
<organism evidence="10 11">
    <name type="scientific">Micrococcus flavus</name>
    <dbReference type="NCBI Taxonomy" id="384602"/>
    <lineage>
        <taxon>Bacteria</taxon>
        <taxon>Bacillati</taxon>
        <taxon>Actinomycetota</taxon>
        <taxon>Actinomycetes</taxon>
        <taxon>Micrococcales</taxon>
        <taxon>Micrococcaceae</taxon>
        <taxon>Micrococcus</taxon>
    </lineage>
</organism>
<evidence type="ECO:0000256" key="5">
    <source>
        <dbReference type="ARBA" id="ARBA00022692"/>
    </source>
</evidence>
<keyword evidence="6 9" id="KW-1133">Transmembrane helix</keyword>
<dbReference type="GO" id="GO:0005886">
    <property type="term" value="C:plasma membrane"/>
    <property type="evidence" value="ECO:0007669"/>
    <property type="project" value="UniProtKB-SubCell"/>
</dbReference>
<keyword evidence="4" id="KW-1003">Cell membrane</keyword>
<dbReference type="Proteomes" id="UP000560081">
    <property type="component" value="Unassembled WGS sequence"/>
</dbReference>
<evidence type="ECO:0000313" key="10">
    <source>
        <dbReference type="EMBL" id="MBB4882916.1"/>
    </source>
</evidence>
<evidence type="ECO:0000256" key="7">
    <source>
        <dbReference type="ARBA" id="ARBA00023136"/>
    </source>
</evidence>
<keyword evidence="11" id="KW-1185">Reference proteome</keyword>
<reference evidence="10 11" key="1">
    <citation type="submission" date="2020-08" db="EMBL/GenBank/DDBJ databases">
        <title>Sequencing the genomes of 1000 actinobacteria strains.</title>
        <authorList>
            <person name="Klenk H.-P."/>
        </authorList>
    </citation>
    <scope>NUCLEOTIDE SEQUENCE [LARGE SCALE GENOMIC DNA]</scope>
    <source>
        <strain evidence="10 11">DSM 19079</strain>
    </source>
</reference>
<evidence type="ECO:0000256" key="3">
    <source>
        <dbReference type="ARBA" id="ARBA00022448"/>
    </source>
</evidence>
<evidence type="ECO:0000256" key="9">
    <source>
        <dbReference type="SAM" id="Phobius"/>
    </source>
</evidence>
<comment type="caution">
    <text evidence="10">The sequence shown here is derived from an EMBL/GenBank/DDBJ whole genome shotgun (WGS) entry which is preliminary data.</text>
</comment>
<keyword evidence="7 9" id="KW-0472">Membrane</keyword>
<name>A0A4Y8X4Q7_9MICC</name>
<dbReference type="RefSeq" id="WP_135028016.1">
    <property type="nucleotide sequence ID" value="NZ_BMLA01000001.1"/>
</dbReference>
<feature type="region of interest" description="Disordered" evidence="8">
    <location>
        <begin position="1"/>
        <end position="21"/>
    </location>
</feature>
<dbReference type="GO" id="GO:1903785">
    <property type="term" value="P:L-valine transmembrane transport"/>
    <property type="evidence" value="ECO:0007669"/>
    <property type="project" value="TreeGrafter"/>
</dbReference>
<comment type="subcellular location">
    <subcellularLocation>
        <location evidence="1">Cell membrane</location>
        <topology evidence="1">Multi-pass membrane protein</topology>
    </subcellularLocation>
</comment>
<evidence type="ECO:0000256" key="2">
    <source>
        <dbReference type="ARBA" id="ARBA00010735"/>
    </source>
</evidence>
<protein>
    <submittedName>
        <fullName evidence="10">4-azaleucine resistance transporter AzlC</fullName>
    </submittedName>
</protein>
<dbReference type="PANTHER" id="PTHR34979">
    <property type="entry name" value="INNER MEMBRANE PROTEIN YGAZ"/>
    <property type="match status" value="1"/>
</dbReference>
<dbReference type="PANTHER" id="PTHR34979:SF1">
    <property type="entry name" value="INNER MEMBRANE PROTEIN YGAZ"/>
    <property type="match status" value="1"/>
</dbReference>
<evidence type="ECO:0000256" key="4">
    <source>
        <dbReference type="ARBA" id="ARBA00022475"/>
    </source>
</evidence>
<feature type="compositionally biased region" description="Low complexity" evidence="8">
    <location>
        <begin position="1"/>
        <end position="17"/>
    </location>
</feature>
<proteinExistence type="inferred from homology"/>
<comment type="similarity">
    <text evidence="2">Belongs to the AzlC family.</text>
</comment>
<dbReference type="OrthoDB" id="3181706at2"/>
<feature type="transmembrane region" description="Helical" evidence="9">
    <location>
        <begin position="152"/>
        <end position="170"/>
    </location>
</feature>
<dbReference type="AlphaFoldDB" id="A0A4Y8X4Q7"/>
<evidence type="ECO:0000256" key="8">
    <source>
        <dbReference type="SAM" id="MobiDB-lite"/>
    </source>
</evidence>
<keyword evidence="3" id="KW-0813">Transport</keyword>
<evidence type="ECO:0000313" key="11">
    <source>
        <dbReference type="Proteomes" id="UP000560081"/>
    </source>
</evidence>
<feature type="transmembrane region" description="Helical" evidence="9">
    <location>
        <begin position="35"/>
        <end position="55"/>
    </location>
</feature>